<dbReference type="Pfam" id="PF23192">
    <property type="entry name" value="NOMO_12th"/>
    <property type="match status" value="1"/>
</dbReference>
<feature type="domain" description="NOMO second beta-sandwich" evidence="10">
    <location>
        <begin position="122"/>
        <end position="203"/>
    </location>
</feature>
<dbReference type="Pfam" id="PF22904">
    <property type="entry name" value="NOMO1-like_2nd"/>
    <property type="match status" value="1"/>
</dbReference>
<feature type="signal peptide" evidence="7">
    <location>
        <begin position="1"/>
        <end position="29"/>
    </location>
</feature>
<evidence type="ECO:0000259" key="13">
    <source>
        <dbReference type="Pfam" id="PF23193"/>
    </source>
</evidence>
<evidence type="ECO:0008006" key="17">
    <source>
        <dbReference type="Google" id="ProtNLM"/>
    </source>
</evidence>
<keyword evidence="2" id="KW-0812">Transmembrane</keyword>
<feature type="domain" description="NOMO fifth transthyretin-like" evidence="14">
    <location>
        <begin position="405"/>
        <end position="482"/>
    </location>
</feature>
<dbReference type="SUPFAM" id="SSF117074">
    <property type="entry name" value="Hypothetical protein PA1324"/>
    <property type="match status" value="1"/>
</dbReference>
<dbReference type="Proteomes" id="UP001314205">
    <property type="component" value="Unassembled WGS sequence"/>
</dbReference>
<sequence>MVTTYIYSTKLIIFIYQLILFSLIPPCYSNDILGCGGFVKSHVNLDYSKIEIGLYTKEGILKEKTECAPTNGYYFLPMYEHGEYILKIHPPAGWSFEPSQVELQVDGEQDQCTIGEDINFTFNGFGITGRVITAGQASGPSGIAVQLVNNNGETRDTVTTAGGDFYFTPVIPGKYTLKASHSKWKLEPSQAVVQVKEGNTALPVGVLAVKGYEVTGSITSFGSPISGIYVLLYSKEDNPKFRVEGCKTALLQGVPDSPICYSVTDTSGEFQFGLVPAGEYKLLALSKPPGQAVISYNIKPETVPFSVKHDDIYIRNAFEVNGFTIVGSVLNAPGGEGIPGVRVLSDGTPIGTTDSTGKFTLASLRPGVYTLSFQHEQCEVDDLQLTVGATGPQSAVRAVVSRWRVCGDISPPEQRRIVLSTGDSAAVYVTPNPDGNWCTFLPPGTYTAKVEVSEEEMRDGLQWYPGSRAVSVSRRAESGVRFSQVRARVRGRVRLAAARSLPRLRLRALAPDGTYATRAQAELTVTPNHEGEYEFTDVVPGSVEVSVEESRLCWVDTRHNVAVASELALVPTFEQSGYVLLVKSDHAIEVEYKSKSSQGVLKVPAGESQQCVPTPEVYTLIPRGCHRFQPAEAKVDISSDTLPTVQFKAVAHAAVIRIISPDPVSDLMLHISTDAAGSQEVGPLTPVPDSNEGFVFEHTLYLAEGEVAQVWARSSSLLVGRGPQAVRARAQCGPAALVLRAARALTLAGRLQPPVAEVRLTLRAEGVEQTQVTKDDGEYKFGPLDASKEYSITAEKESYVFGQRDADGNIAAHKLAEITVELVDIADGTPLEGGVVSVSGGQYRRTAAAGAAGEGGLRFGSLPPAQYYVKPHAQEYRFQPPHSIVHVEDGTAHTVRFSGVRVAWSVRGRAVWLGGAPAPGVGLRAVPRAEPRAEPRAAQQAQQCTAQDATAAPDGTFRIRGLIPNCFYKIELKESSASELSGLRIAKASPVIEMKEKDIENVRIIVIQPHQVTDTNVLVYTPNVDHYKSLRLTLALEDTPHSHIFSTKLDPAGFSQHVNPGLMYTLPRLPADNNTYVLRLESTLSKATHAYEEEVYYFNSDGRFKYFNIDFMPKVRGSEQELRATSALVVPALALAALAVCRRHALLAHLRAATSAATATAATAAAAAKKNARKKTQ</sequence>
<evidence type="ECO:0000259" key="10">
    <source>
        <dbReference type="Pfam" id="PF22904"/>
    </source>
</evidence>
<evidence type="ECO:0000256" key="2">
    <source>
        <dbReference type="ARBA" id="ARBA00022692"/>
    </source>
</evidence>
<feature type="domain" description="NOMO seventh transthyretin-like" evidence="11">
    <location>
        <begin position="582"/>
        <end position="642"/>
    </location>
</feature>
<dbReference type="InterPro" id="IPR051417">
    <property type="entry name" value="SDr/BOS_complex"/>
</dbReference>
<dbReference type="Pfam" id="PF23193">
    <property type="entry name" value="NOMO_3rd"/>
    <property type="match status" value="1"/>
</dbReference>
<evidence type="ECO:0000313" key="16">
    <source>
        <dbReference type="Proteomes" id="UP001314205"/>
    </source>
</evidence>
<dbReference type="SUPFAM" id="SSF49452">
    <property type="entry name" value="Starch-binding domain-like"/>
    <property type="match status" value="2"/>
</dbReference>
<proteinExistence type="predicted"/>
<dbReference type="GO" id="GO:0030246">
    <property type="term" value="F:carbohydrate binding"/>
    <property type="evidence" value="ECO:0007669"/>
    <property type="project" value="InterPro"/>
</dbReference>
<comment type="subcellular location">
    <subcellularLocation>
        <location evidence="1">Endoplasmic reticulum membrane</location>
        <topology evidence="1">Single-pass type I membrane protein</topology>
    </subcellularLocation>
</comment>
<evidence type="ECO:0000256" key="3">
    <source>
        <dbReference type="ARBA" id="ARBA00022729"/>
    </source>
</evidence>
<evidence type="ECO:0000256" key="6">
    <source>
        <dbReference type="ARBA" id="ARBA00023136"/>
    </source>
</evidence>
<dbReference type="InterPro" id="IPR056319">
    <property type="entry name" value="NOMO_7th"/>
</dbReference>
<dbReference type="PANTHER" id="PTHR23303:SF14">
    <property type="entry name" value="BOS COMPLEX SUBUNIT NOMO1-RELATED"/>
    <property type="match status" value="1"/>
</dbReference>
<protein>
    <recommendedName>
        <fullName evidence="17">Nodal modulator 1</fullName>
    </recommendedName>
</protein>
<dbReference type="InterPro" id="IPR055074">
    <property type="entry name" value="NOMO1-3_2nd"/>
</dbReference>
<dbReference type="InterPro" id="IPR055075">
    <property type="entry name" value="NOMO-like_N"/>
</dbReference>
<dbReference type="PANTHER" id="PTHR23303">
    <property type="entry name" value="CARBOXYPEPTIDASE REGULATORY REGION-CONTAINING"/>
    <property type="match status" value="1"/>
</dbReference>
<keyword evidence="6" id="KW-0472">Membrane</keyword>
<dbReference type="Pfam" id="PF22898">
    <property type="entry name" value="NOMO1-like_1st"/>
    <property type="match status" value="1"/>
</dbReference>
<evidence type="ECO:0000256" key="4">
    <source>
        <dbReference type="ARBA" id="ARBA00022824"/>
    </source>
</evidence>
<organism evidence="15 16">
    <name type="scientific">Parnassius mnemosyne</name>
    <name type="common">clouded apollo</name>
    <dbReference type="NCBI Taxonomy" id="213953"/>
    <lineage>
        <taxon>Eukaryota</taxon>
        <taxon>Metazoa</taxon>
        <taxon>Ecdysozoa</taxon>
        <taxon>Arthropoda</taxon>
        <taxon>Hexapoda</taxon>
        <taxon>Insecta</taxon>
        <taxon>Pterygota</taxon>
        <taxon>Neoptera</taxon>
        <taxon>Endopterygota</taxon>
        <taxon>Lepidoptera</taxon>
        <taxon>Glossata</taxon>
        <taxon>Ditrysia</taxon>
        <taxon>Papilionoidea</taxon>
        <taxon>Papilionidae</taxon>
        <taxon>Parnassiinae</taxon>
        <taxon>Parnassini</taxon>
        <taxon>Parnassius</taxon>
        <taxon>Driopa</taxon>
    </lineage>
</organism>
<dbReference type="Pfam" id="PF23141">
    <property type="entry name" value="Ig_NOMO"/>
    <property type="match status" value="1"/>
</dbReference>
<dbReference type="Pfam" id="PF23194">
    <property type="entry name" value="NOMO_5th"/>
    <property type="match status" value="1"/>
</dbReference>
<dbReference type="InterPro" id="IPR056189">
    <property type="entry name" value="NOMO_3rd"/>
</dbReference>
<dbReference type="GO" id="GO:0005789">
    <property type="term" value="C:endoplasmic reticulum membrane"/>
    <property type="evidence" value="ECO:0007669"/>
    <property type="project" value="UniProtKB-SubCell"/>
</dbReference>
<evidence type="ECO:0000256" key="7">
    <source>
        <dbReference type="SAM" id="SignalP"/>
    </source>
</evidence>
<evidence type="ECO:0000259" key="11">
    <source>
        <dbReference type="Pfam" id="PF23141"/>
    </source>
</evidence>
<evidence type="ECO:0000259" key="12">
    <source>
        <dbReference type="Pfam" id="PF23192"/>
    </source>
</evidence>
<feature type="domain" description="NOMO third transthyretin-like" evidence="13">
    <location>
        <begin position="214"/>
        <end position="319"/>
    </location>
</feature>
<dbReference type="InterPro" id="IPR056191">
    <property type="entry name" value="NOMO_12th"/>
</dbReference>
<evidence type="ECO:0000259" key="14">
    <source>
        <dbReference type="Pfam" id="PF23194"/>
    </source>
</evidence>
<evidence type="ECO:0000313" key="15">
    <source>
        <dbReference type="EMBL" id="CAK1601543.1"/>
    </source>
</evidence>
<dbReference type="AlphaFoldDB" id="A0AAV1M1G8"/>
<keyword evidence="5" id="KW-1133">Transmembrane helix</keyword>
<evidence type="ECO:0000259" key="8">
    <source>
        <dbReference type="Pfam" id="PF22898"/>
    </source>
</evidence>
<comment type="caution">
    <text evidence="15">The sequence shown here is derived from an EMBL/GenBank/DDBJ whole genome shotgun (WGS) entry which is preliminary data.</text>
</comment>
<dbReference type="InterPro" id="IPR056190">
    <property type="entry name" value="NOMO_5th"/>
</dbReference>
<feature type="chain" id="PRO_5043976491" description="Nodal modulator 1" evidence="7">
    <location>
        <begin position="30"/>
        <end position="1177"/>
    </location>
</feature>
<evidence type="ECO:0000256" key="1">
    <source>
        <dbReference type="ARBA" id="ARBA00004115"/>
    </source>
</evidence>
<keyword evidence="16" id="KW-1185">Reference proteome</keyword>
<keyword evidence="3 7" id="KW-0732">Signal</keyword>
<dbReference type="Pfam" id="PF22902">
    <property type="entry name" value="NOMO1-like_9th"/>
    <property type="match status" value="1"/>
</dbReference>
<dbReference type="Gene3D" id="2.60.40.1120">
    <property type="entry name" value="Carboxypeptidase-like, regulatory domain"/>
    <property type="match status" value="2"/>
</dbReference>
<dbReference type="InterPro" id="IPR013784">
    <property type="entry name" value="Carb-bd-like_fold"/>
</dbReference>
<gene>
    <name evidence="15" type="ORF">PARMNEM_LOCUS20159</name>
</gene>
<accession>A0AAV1M1G8</accession>
<feature type="domain" description="NOMO-like ninth beta-sandwich" evidence="9">
    <location>
        <begin position="744"/>
        <end position="809"/>
    </location>
</feature>
<feature type="domain" description="NOMO C-terminal transthyretin-like" evidence="12">
    <location>
        <begin position="1014"/>
        <end position="1113"/>
    </location>
</feature>
<feature type="domain" description="NOMO-like N-terminal beta-sandwich" evidence="8">
    <location>
        <begin position="36"/>
        <end position="120"/>
    </location>
</feature>
<evidence type="ECO:0000259" key="9">
    <source>
        <dbReference type="Pfam" id="PF22902"/>
    </source>
</evidence>
<name>A0AAV1M1G8_9NEOP</name>
<evidence type="ECO:0000256" key="5">
    <source>
        <dbReference type="ARBA" id="ARBA00022989"/>
    </source>
</evidence>
<keyword evidence="4" id="KW-0256">Endoplasmic reticulum</keyword>
<dbReference type="EMBL" id="CAVLGL010000137">
    <property type="protein sequence ID" value="CAK1601543.1"/>
    <property type="molecule type" value="Genomic_DNA"/>
</dbReference>
<reference evidence="15 16" key="1">
    <citation type="submission" date="2023-11" db="EMBL/GenBank/DDBJ databases">
        <authorList>
            <person name="Hedman E."/>
            <person name="Englund M."/>
            <person name="Stromberg M."/>
            <person name="Nyberg Akerstrom W."/>
            <person name="Nylinder S."/>
            <person name="Jareborg N."/>
            <person name="Kallberg Y."/>
            <person name="Kronander E."/>
        </authorList>
    </citation>
    <scope>NUCLEOTIDE SEQUENCE [LARGE SCALE GENOMIC DNA]</scope>
</reference>
<dbReference type="InterPro" id="IPR055073">
    <property type="entry name" value="NOMO1-like_9th"/>
</dbReference>